<dbReference type="AlphaFoldDB" id="A0AAV2I0D0"/>
<evidence type="ECO:0000256" key="2">
    <source>
        <dbReference type="ARBA" id="ARBA00023242"/>
    </source>
</evidence>
<organism evidence="6 7">
    <name type="scientific">Lymnaea stagnalis</name>
    <name type="common">Great pond snail</name>
    <name type="synonym">Helix stagnalis</name>
    <dbReference type="NCBI Taxonomy" id="6523"/>
    <lineage>
        <taxon>Eukaryota</taxon>
        <taxon>Metazoa</taxon>
        <taxon>Spiralia</taxon>
        <taxon>Lophotrochozoa</taxon>
        <taxon>Mollusca</taxon>
        <taxon>Gastropoda</taxon>
        <taxon>Heterobranchia</taxon>
        <taxon>Euthyneura</taxon>
        <taxon>Panpulmonata</taxon>
        <taxon>Hygrophila</taxon>
        <taxon>Lymnaeoidea</taxon>
        <taxon>Lymnaeidae</taxon>
        <taxon>Lymnaea</taxon>
    </lineage>
</organism>
<comment type="subcellular location">
    <subcellularLocation>
        <location evidence="1">Nucleus</location>
    </subcellularLocation>
</comment>
<dbReference type="InterPro" id="IPR039845">
    <property type="entry name" value="FAM192A"/>
</dbReference>
<feature type="coiled-coil region" evidence="3">
    <location>
        <begin position="39"/>
        <end position="109"/>
    </location>
</feature>
<evidence type="ECO:0000313" key="6">
    <source>
        <dbReference type="EMBL" id="CAL1539979.1"/>
    </source>
</evidence>
<gene>
    <name evidence="6" type="ORF">GSLYS_00013712001</name>
</gene>
<keyword evidence="3" id="KW-0175">Coiled coil</keyword>
<feature type="region of interest" description="Disordered" evidence="4">
    <location>
        <begin position="1"/>
        <end position="36"/>
    </location>
</feature>
<feature type="compositionally biased region" description="Polar residues" evidence="4">
    <location>
        <begin position="126"/>
        <end position="144"/>
    </location>
</feature>
<keyword evidence="7" id="KW-1185">Reference proteome</keyword>
<evidence type="ECO:0000256" key="4">
    <source>
        <dbReference type="SAM" id="MobiDB-lite"/>
    </source>
</evidence>
<accession>A0AAV2I0D0</accession>
<dbReference type="Pfam" id="PF10187">
    <property type="entry name" value="FAM192A_Fyv6_N"/>
    <property type="match status" value="1"/>
</dbReference>
<dbReference type="EMBL" id="CAXITT010000365">
    <property type="protein sequence ID" value="CAL1539979.1"/>
    <property type="molecule type" value="Genomic_DNA"/>
</dbReference>
<sequence>MSGQFKAFVSEEEVQEQRQRRQAEWDKVRKEDDPIECPEEKTRSLFEQLQANKELKERELEDETKLRSSVKGLDDDEVQFLNFVSDRQIQIEKDRNREDKSVLEELKNASIIKLQEKKEKAPGSDISKTAAQTSGTSSKNSQKLLLQGAIKRKSTDAKSDVDDKKQKQHNSNEEPDAKLMAGVSPTDGIMVVAGILPGIVDYGEDDSSTENESNSSDSEADHMIMPSAPTQRLLQEMMQRLKEEGCG</sequence>
<dbReference type="PANTHER" id="PTHR13495:SF0">
    <property type="entry name" value="PSME3-INTERACTING PROTEIN"/>
    <property type="match status" value="1"/>
</dbReference>
<feature type="compositionally biased region" description="Basic and acidic residues" evidence="4">
    <location>
        <begin position="153"/>
        <end position="177"/>
    </location>
</feature>
<feature type="region of interest" description="Disordered" evidence="4">
    <location>
        <begin position="115"/>
        <end position="181"/>
    </location>
</feature>
<evidence type="ECO:0000256" key="1">
    <source>
        <dbReference type="ARBA" id="ARBA00004123"/>
    </source>
</evidence>
<reference evidence="6 7" key="1">
    <citation type="submission" date="2024-04" db="EMBL/GenBank/DDBJ databases">
        <authorList>
            <consortium name="Genoscope - CEA"/>
            <person name="William W."/>
        </authorList>
    </citation>
    <scope>NUCLEOTIDE SEQUENCE [LARGE SCALE GENOMIC DNA]</scope>
</reference>
<evidence type="ECO:0000256" key="3">
    <source>
        <dbReference type="SAM" id="Coils"/>
    </source>
</evidence>
<dbReference type="InterPro" id="IPR019331">
    <property type="entry name" value="FAM192A/Fyv6_N"/>
</dbReference>
<evidence type="ECO:0000313" key="7">
    <source>
        <dbReference type="Proteomes" id="UP001497497"/>
    </source>
</evidence>
<dbReference type="PANTHER" id="PTHR13495">
    <property type="entry name" value="NEFA-INTERACTING NUCLEAR PROTEIN NIP30"/>
    <property type="match status" value="1"/>
</dbReference>
<evidence type="ECO:0000259" key="5">
    <source>
        <dbReference type="Pfam" id="PF10187"/>
    </source>
</evidence>
<dbReference type="Proteomes" id="UP001497497">
    <property type="component" value="Unassembled WGS sequence"/>
</dbReference>
<feature type="domain" description="FAM192A/Fyv6 N-terminal" evidence="5">
    <location>
        <begin position="8"/>
        <end position="106"/>
    </location>
</feature>
<protein>
    <recommendedName>
        <fullName evidence="5">FAM192A/Fyv6 N-terminal domain-containing protein</fullName>
    </recommendedName>
</protein>
<name>A0AAV2I0D0_LYMST</name>
<feature type="region of interest" description="Disordered" evidence="4">
    <location>
        <begin position="200"/>
        <end position="229"/>
    </location>
</feature>
<dbReference type="GO" id="GO:0005634">
    <property type="term" value="C:nucleus"/>
    <property type="evidence" value="ECO:0007669"/>
    <property type="project" value="UniProtKB-SubCell"/>
</dbReference>
<keyword evidence="2" id="KW-0539">Nucleus</keyword>
<proteinExistence type="predicted"/>
<comment type="caution">
    <text evidence="6">The sequence shown here is derived from an EMBL/GenBank/DDBJ whole genome shotgun (WGS) entry which is preliminary data.</text>
</comment>
<feature type="compositionally biased region" description="Basic and acidic residues" evidence="4">
    <location>
        <begin position="15"/>
        <end position="36"/>
    </location>
</feature>